<dbReference type="InterPro" id="IPR005123">
    <property type="entry name" value="Oxoglu/Fe-dep_dioxygenase_dom"/>
</dbReference>
<accession>A0A7J6WLW1</accession>
<dbReference type="OrthoDB" id="288590at2759"/>
<feature type="region of interest" description="Disordered" evidence="1">
    <location>
        <begin position="1"/>
        <end position="20"/>
    </location>
</feature>
<evidence type="ECO:0000313" key="3">
    <source>
        <dbReference type="EMBL" id="KAF5197580.1"/>
    </source>
</evidence>
<dbReference type="InterPro" id="IPR050231">
    <property type="entry name" value="Iron_ascorbate_oxido_reductase"/>
</dbReference>
<reference evidence="3 4" key="1">
    <citation type="submission" date="2020-06" db="EMBL/GenBank/DDBJ databases">
        <title>Transcriptomic and genomic resources for Thalictrum thalictroides and T. hernandezii: Facilitating candidate gene discovery in an emerging model plant lineage.</title>
        <authorList>
            <person name="Arias T."/>
            <person name="Riano-Pachon D.M."/>
            <person name="Di Stilio V.S."/>
        </authorList>
    </citation>
    <scope>NUCLEOTIDE SEQUENCE [LARGE SCALE GENOMIC DNA]</scope>
    <source>
        <strain evidence="4">cv. WT478/WT964</strain>
        <tissue evidence="3">Leaves</tissue>
    </source>
</reference>
<dbReference type="PROSITE" id="PS51471">
    <property type="entry name" value="FE2OG_OXY"/>
    <property type="match status" value="1"/>
</dbReference>
<dbReference type="SUPFAM" id="SSF51197">
    <property type="entry name" value="Clavaminate synthase-like"/>
    <property type="match status" value="1"/>
</dbReference>
<dbReference type="Proteomes" id="UP000554482">
    <property type="component" value="Unassembled WGS sequence"/>
</dbReference>
<dbReference type="Gene3D" id="2.60.120.330">
    <property type="entry name" value="B-lactam Antibiotic, Isopenicillin N Synthase, Chain"/>
    <property type="match status" value="1"/>
</dbReference>
<dbReference type="PANTHER" id="PTHR47990">
    <property type="entry name" value="2-OXOGLUTARATE (2OG) AND FE(II)-DEPENDENT OXYGENASE SUPERFAMILY PROTEIN-RELATED"/>
    <property type="match status" value="1"/>
</dbReference>
<dbReference type="InterPro" id="IPR027443">
    <property type="entry name" value="IPNS-like_sf"/>
</dbReference>
<sequence length="79" mass="8885">MFRLNKYRPPKENETNLGMNEHTDSGFITVFSQSDVNGFEIQTKDGEWISVTPSTASLIVFVGDGLFAWSNARLHSPLH</sequence>
<protein>
    <submittedName>
        <fullName evidence="3">2-oxoglutarate (2OG) and Fe(II)-dependent oxygenase superfamily protein</fullName>
    </submittedName>
</protein>
<evidence type="ECO:0000313" key="4">
    <source>
        <dbReference type="Proteomes" id="UP000554482"/>
    </source>
</evidence>
<evidence type="ECO:0000256" key="1">
    <source>
        <dbReference type="SAM" id="MobiDB-lite"/>
    </source>
</evidence>
<evidence type="ECO:0000259" key="2">
    <source>
        <dbReference type="PROSITE" id="PS51471"/>
    </source>
</evidence>
<dbReference type="Pfam" id="PF03171">
    <property type="entry name" value="2OG-FeII_Oxy"/>
    <property type="match status" value="1"/>
</dbReference>
<dbReference type="InterPro" id="IPR044861">
    <property type="entry name" value="IPNS-like_FE2OG_OXY"/>
</dbReference>
<proteinExistence type="predicted"/>
<name>A0A7J6WLW1_THATH</name>
<dbReference type="EMBL" id="JABWDY010014521">
    <property type="protein sequence ID" value="KAF5197580.1"/>
    <property type="molecule type" value="Genomic_DNA"/>
</dbReference>
<keyword evidence="4" id="KW-1185">Reference proteome</keyword>
<feature type="domain" description="Fe2OG dioxygenase" evidence="2">
    <location>
        <begin position="1"/>
        <end position="79"/>
    </location>
</feature>
<comment type="caution">
    <text evidence="3">The sequence shown here is derived from an EMBL/GenBank/DDBJ whole genome shotgun (WGS) entry which is preliminary data.</text>
</comment>
<organism evidence="3 4">
    <name type="scientific">Thalictrum thalictroides</name>
    <name type="common">Rue-anemone</name>
    <name type="synonym">Anemone thalictroides</name>
    <dbReference type="NCBI Taxonomy" id="46969"/>
    <lineage>
        <taxon>Eukaryota</taxon>
        <taxon>Viridiplantae</taxon>
        <taxon>Streptophyta</taxon>
        <taxon>Embryophyta</taxon>
        <taxon>Tracheophyta</taxon>
        <taxon>Spermatophyta</taxon>
        <taxon>Magnoliopsida</taxon>
        <taxon>Ranunculales</taxon>
        <taxon>Ranunculaceae</taxon>
        <taxon>Thalictroideae</taxon>
        <taxon>Thalictrum</taxon>
    </lineage>
</organism>
<gene>
    <name evidence="3" type="ORF">FRX31_012834</name>
</gene>
<dbReference type="AlphaFoldDB" id="A0A7J6WLW1"/>